<keyword evidence="9" id="KW-0406">Ion transport</keyword>
<dbReference type="InterPro" id="IPR000531">
    <property type="entry name" value="Beta-barrel_TonB"/>
</dbReference>
<feature type="chain" id="PRO_5003600124" evidence="18">
    <location>
        <begin position="34"/>
        <end position="724"/>
    </location>
</feature>
<dbReference type="Gene3D" id="2.40.170.20">
    <property type="entry name" value="TonB-dependent receptor, beta-barrel domain"/>
    <property type="match status" value="1"/>
</dbReference>
<keyword evidence="11 14" id="KW-0472">Membrane</keyword>
<dbReference type="eggNOG" id="COG4773">
    <property type="taxonomic scope" value="Bacteria"/>
</dbReference>
<reference evidence="21 22" key="1">
    <citation type="submission" date="2012-02" db="EMBL/GenBank/DDBJ databases">
        <title>Whole genome shotgun sequence of Escherichia hermannii NBRC 105704.</title>
        <authorList>
            <person name="Yoshida I."/>
            <person name="Hosoyama A."/>
            <person name="Tsuchikane K."/>
            <person name="Katsumata H."/>
            <person name="Yamazaki S."/>
            <person name="Fujita N."/>
        </authorList>
    </citation>
    <scope>NUCLEOTIDE SEQUENCE [LARGE SCALE GENOMIC DNA]</scope>
    <source>
        <strain evidence="21 22">NBRC 105704</strain>
    </source>
</reference>
<evidence type="ECO:0000259" key="20">
    <source>
        <dbReference type="Pfam" id="PF07715"/>
    </source>
</evidence>
<dbReference type="InterPro" id="IPR010917">
    <property type="entry name" value="TonB_rcpt_CS"/>
</dbReference>
<dbReference type="PROSITE" id="PS52016">
    <property type="entry name" value="TONB_DEPENDENT_REC_3"/>
    <property type="match status" value="1"/>
</dbReference>
<dbReference type="EMBL" id="BAFF01000003">
    <property type="protein sequence ID" value="GAB51750.1"/>
    <property type="molecule type" value="Genomic_DNA"/>
</dbReference>
<protein>
    <submittedName>
        <fullName evidence="21">Ferric-rhodotorulic acid outer membrane receptor</fullName>
    </submittedName>
</protein>
<dbReference type="InterPro" id="IPR037066">
    <property type="entry name" value="Plug_dom_sf"/>
</dbReference>
<dbReference type="AlphaFoldDB" id="H5V192"/>
<dbReference type="Pfam" id="PF07715">
    <property type="entry name" value="Plug"/>
    <property type="match status" value="1"/>
</dbReference>
<evidence type="ECO:0000256" key="7">
    <source>
        <dbReference type="ARBA" id="ARBA00022729"/>
    </source>
</evidence>
<evidence type="ECO:0000256" key="14">
    <source>
        <dbReference type="PROSITE-ProRule" id="PRU01360"/>
    </source>
</evidence>
<dbReference type="Gene3D" id="2.170.130.10">
    <property type="entry name" value="TonB-dependent receptor, plug domain"/>
    <property type="match status" value="1"/>
</dbReference>
<gene>
    <name evidence="21" type="primary">fhuE</name>
    <name evidence="21" type="ORF">EH105704_03_02560</name>
</gene>
<dbReference type="InterPro" id="IPR036942">
    <property type="entry name" value="Beta-barrel_TonB_sf"/>
</dbReference>
<evidence type="ECO:0000313" key="21">
    <source>
        <dbReference type="EMBL" id="GAB51750.1"/>
    </source>
</evidence>
<evidence type="ECO:0000256" key="6">
    <source>
        <dbReference type="ARBA" id="ARBA00022692"/>
    </source>
</evidence>
<dbReference type="Proteomes" id="UP000010297">
    <property type="component" value="Unassembled WGS sequence"/>
</dbReference>
<evidence type="ECO:0000259" key="19">
    <source>
        <dbReference type="Pfam" id="PF00593"/>
    </source>
</evidence>
<evidence type="ECO:0000256" key="13">
    <source>
        <dbReference type="ARBA" id="ARBA00023237"/>
    </source>
</evidence>
<dbReference type="GO" id="GO:0009279">
    <property type="term" value="C:cell outer membrane"/>
    <property type="evidence" value="ECO:0007669"/>
    <property type="project" value="UniProtKB-SubCell"/>
</dbReference>
<keyword evidence="22" id="KW-1185">Reference proteome</keyword>
<keyword evidence="12 21" id="KW-0675">Receptor</keyword>
<feature type="domain" description="TonB-dependent receptor-like beta-barrel" evidence="19">
    <location>
        <begin position="289"/>
        <end position="695"/>
    </location>
</feature>
<keyword evidence="5" id="KW-0410">Iron transport</keyword>
<dbReference type="PROSITE" id="PS00430">
    <property type="entry name" value="TONB_DEPENDENT_REC_1"/>
    <property type="match status" value="1"/>
</dbReference>
<evidence type="ECO:0000256" key="12">
    <source>
        <dbReference type="ARBA" id="ARBA00023170"/>
    </source>
</evidence>
<dbReference type="GO" id="GO:0015891">
    <property type="term" value="P:siderophore transport"/>
    <property type="evidence" value="ECO:0007669"/>
    <property type="project" value="InterPro"/>
</dbReference>
<keyword evidence="10 15" id="KW-0798">TonB box</keyword>
<accession>H5V192</accession>
<evidence type="ECO:0000256" key="2">
    <source>
        <dbReference type="ARBA" id="ARBA00009810"/>
    </source>
</evidence>
<evidence type="ECO:0000256" key="8">
    <source>
        <dbReference type="ARBA" id="ARBA00023004"/>
    </source>
</evidence>
<dbReference type="GO" id="GO:0015344">
    <property type="term" value="F:siderophore uptake transmembrane transporter activity"/>
    <property type="evidence" value="ECO:0007669"/>
    <property type="project" value="TreeGrafter"/>
</dbReference>
<dbReference type="PROSITE" id="PS01156">
    <property type="entry name" value="TONB_DEPENDENT_REC_2"/>
    <property type="match status" value="1"/>
</dbReference>
<dbReference type="Pfam" id="PF00593">
    <property type="entry name" value="TonB_dep_Rec_b-barrel"/>
    <property type="match status" value="1"/>
</dbReference>
<feature type="domain" description="TonB-dependent receptor plug" evidence="20">
    <location>
        <begin position="73"/>
        <end position="173"/>
    </location>
</feature>
<evidence type="ECO:0000256" key="16">
    <source>
        <dbReference type="PROSITE-ProRule" id="PRU10144"/>
    </source>
</evidence>
<evidence type="ECO:0000256" key="5">
    <source>
        <dbReference type="ARBA" id="ARBA00022496"/>
    </source>
</evidence>
<evidence type="ECO:0000256" key="10">
    <source>
        <dbReference type="ARBA" id="ARBA00023077"/>
    </source>
</evidence>
<comment type="caution">
    <text evidence="21">The sequence shown here is derived from an EMBL/GenBank/DDBJ whole genome shotgun (WGS) entry which is preliminary data.</text>
</comment>
<evidence type="ECO:0000256" key="4">
    <source>
        <dbReference type="ARBA" id="ARBA00022452"/>
    </source>
</evidence>
<dbReference type="GO" id="GO:0038023">
    <property type="term" value="F:signaling receptor activity"/>
    <property type="evidence" value="ECO:0007669"/>
    <property type="project" value="InterPro"/>
</dbReference>
<dbReference type="PANTHER" id="PTHR32552">
    <property type="entry name" value="FERRICHROME IRON RECEPTOR-RELATED"/>
    <property type="match status" value="1"/>
</dbReference>
<feature type="signal peptide" evidence="18">
    <location>
        <begin position="1"/>
        <end position="33"/>
    </location>
</feature>
<dbReference type="InterPro" id="IPR010105">
    <property type="entry name" value="TonB_sidphr_rcpt"/>
</dbReference>
<keyword evidence="7 18" id="KW-0732">Signal</keyword>
<name>H5V192_ATLHE</name>
<dbReference type="SUPFAM" id="SSF56935">
    <property type="entry name" value="Porins"/>
    <property type="match status" value="1"/>
</dbReference>
<keyword evidence="13 14" id="KW-0998">Cell outer membrane</keyword>
<evidence type="ECO:0000256" key="15">
    <source>
        <dbReference type="PROSITE-ProRule" id="PRU10143"/>
    </source>
</evidence>
<dbReference type="InterPro" id="IPR012910">
    <property type="entry name" value="Plug_dom"/>
</dbReference>
<dbReference type="FunFam" id="2.170.130.10:FF:000006">
    <property type="entry name" value="FhuE outer membrane receptor"/>
    <property type="match status" value="1"/>
</dbReference>
<dbReference type="NCBIfam" id="TIGR01783">
    <property type="entry name" value="TonB-siderophor"/>
    <property type="match status" value="1"/>
</dbReference>
<dbReference type="InterPro" id="IPR039426">
    <property type="entry name" value="TonB-dep_rcpt-like"/>
</dbReference>
<dbReference type="GeneID" id="92828023"/>
<comment type="similarity">
    <text evidence="2 14 17">Belongs to the TonB-dependent receptor family.</text>
</comment>
<keyword evidence="4 14" id="KW-1134">Transmembrane beta strand</keyword>
<feature type="short sequence motif" description="TonB C-terminal box" evidence="16">
    <location>
        <begin position="707"/>
        <end position="724"/>
    </location>
</feature>
<evidence type="ECO:0000256" key="3">
    <source>
        <dbReference type="ARBA" id="ARBA00022448"/>
    </source>
</evidence>
<organism evidence="21 22">
    <name type="scientific">Atlantibacter hermannii NBRC 105704</name>
    <dbReference type="NCBI Taxonomy" id="1115512"/>
    <lineage>
        <taxon>Bacteria</taxon>
        <taxon>Pseudomonadati</taxon>
        <taxon>Pseudomonadota</taxon>
        <taxon>Gammaproteobacteria</taxon>
        <taxon>Enterobacterales</taxon>
        <taxon>Enterobacteriaceae</taxon>
        <taxon>Atlantibacter</taxon>
    </lineage>
</organism>
<evidence type="ECO:0000256" key="18">
    <source>
        <dbReference type="SAM" id="SignalP"/>
    </source>
</evidence>
<dbReference type="CDD" id="cd01347">
    <property type="entry name" value="ligand_gated_channel"/>
    <property type="match status" value="1"/>
</dbReference>
<keyword evidence="3 14" id="KW-0813">Transport</keyword>
<feature type="short sequence motif" description="TonB box" evidence="15">
    <location>
        <begin position="40"/>
        <end position="46"/>
    </location>
</feature>
<dbReference type="RefSeq" id="WP_002435143.1">
    <property type="nucleotide sequence ID" value="NZ_BAFF01000003.1"/>
</dbReference>
<sequence length="724" mass="80642">MSFVFNSGKTSLPHRSLLAMCICAALPVNTAFAAPQSEDTVLVEASASPQQADESQDYSVKTTRAGTKMMMVQRDIPQSVSVVSEQRMQDQKLQTLGDVLSNTTGISASVADSDRISYYSRGFLIDNYMVDGIPTFYETRWNLGDSLSDTALLERVEIVRGATGLMTGPGNPSAAVNMVRKRADSHEFKGDVTAEYGSWDKQRYVADVQSPLTDDGRIRGRVVAGYQNNDSWLDRYNSEKKFFYGVLDVDLTDMTRFAVGYEYQDINVNSKTWGGLPRWYTDGSLVGHNKHDSTAPGWAYNDKDFNKVFATLTQRFDNNWELTLNGTHTEMNLDSKELYLDGLVDKTTGLMESFYGASYPVVGGTGYNTGKRKVDALDLYASGPYELLGRQHQLMVGANYSNQRNRYMNTWANIGPDELGSYYDYNGNFPQTQWGDLALAQADTTHIKSAYTATRISLADPLHLIVGARYTQWSSDTLTQNIEKNNTTPYAGLVFDINENWSTYASYTSVFQPQTVRDINGKYLAPITGNNYELGVKSDWMDSRLTTSLAVFRIEQDNLGTSTGQIIPGSAGETAYTEADGTTSKGVEFEINGALTDYWQMTFGATRYVAEDSDGKAFNPNLPRTTVKLFTSYNLPMLQELTVGGGVNWQNRVYQDVATPYGTFRAEQGSYALVDLFGRYQVTKSFAIQANLKNLFNKEYDTNVGQSYIYGAPRNVSVTANYRF</sequence>
<comment type="subcellular location">
    <subcellularLocation>
        <location evidence="1 14">Cell outer membrane</location>
        <topology evidence="1 14">Multi-pass membrane protein</topology>
    </subcellularLocation>
</comment>
<evidence type="ECO:0000256" key="11">
    <source>
        <dbReference type="ARBA" id="ARBA00023136"/>
    </source>
</evidence>
<dbReference type="InterPro" id="IPR010916">
    <property type="entry name" value="TonB_box_CS"/>
</dbReference>
<evidence type="ECO:0000256" key="1">
    <source>
        <dbReference type="ARBA" id="ARBA00004571"/>
    </source>
</evidence>
<dbReference type="NCBIfam" id="NF007447">
    <property type="entry name" value="PRK10003.1"/>
    <property type="match status" value="1"/>
</dbReference>
<dbReference type="PANTHER" id="PTHR32552:SF74">
    <property type="entry name" value="HYDROXAMATE SIDEROPHORE RECEPTOR FHUE"/>
    <property type="match status" value="1"/>
</dbReference>
<keyword evidence="6 14" id="KW-0812">Transmembrane</keyword>
<keyword evidence="8" id="KW-0408">Iron</keyword>
<evidence type="ECO:0000313" key="22">
    <source>
        <dbReference type="Proteomes" id="UP000010297"/>
    </source>
</evidence>
<evidence type="ECO:0000256" key="9">
    <source>
        <dbReference type="ARBA" id="ARBA00023065"/>
    </source>
</evidence>
<proteinExistence type="inferred from homology"/>
<evidence type="ECO:0000256" key="17">
    <source>
        <dbReference type="RuleBase" id="RU003357"/>
    </source>
</evidence>